<dbReference type="RefSeq" id="WP_283868976.1">
    <property type="nucleotide sequence ID" value="NZ_CP126101.1"/>
</dbReference>
<evidence type="ECO:0000256" key="1">
    <source>
        <dbReference type="SAM" id="Coils"/>
    </source>
</evidence>
<dbReference type="Proteomes" id="UP001178322">
    <property type="component" value="Chromosome"/>
</dbReference>
<protein>
    <submittedName>
        <fullName evidence="3">Uncharacterized protein</fullName>
    </submittedName>
</protein>
<keyword evidence="1" id="KW-0175">Coiled coil</keyword>
<dbReference type="EMBL" id="CP126101">
    <property type="protein sequence ID" value="WHY50292.1"/>
    <property type="molecule type" value="Genomic_DNA"/>
</dbReference>
<proteinExistence type="predicted"/>
<feature type="coiled-coil region" evidence="1">
    <location>
        <begin position="69"/>
        <end position="130"/>
    </location>
</feature>
<organism evidence="3 4">
    <name type="scientific">Lysinibacillus pakistanensis</name>
    <dbReference type="NCBI Taxonomy" id="759811"/>
    <lineage>
        <taxon>Bacteria</taxon>
        <taxon>Bacillati</taxon>
        <taxon>Bacillota</taxon>
        <taxon>Bacilli</taxon>
        <taxon>Bacillales</taxon>
        <taxon>Bacillaceae</taxon>
        <taxon>Lysinibacillus</taxon>
    </lineage>
</organism>
<dbReference type="AlphaFoldDB" id="A0AAQ3IV45"/>
<dbReference type="EMBL" id="CP126101">
    <property type="protein sequence ID" value="WHY52004.1"/>
    <property type="molecule type" value="Genomic_DNA"/>
</dbReference>
<gene>
    <name evidence="3" type="ORF">QNH24_01885</name>
    <name evidence="2" type="ORF">QNH24_18440</name>
</gene>
<sequence length="159" mass="18449">MQAVLNVKGTDLSVLSIHYSDTGKVQSVYAINEDKSNTCFVDKADSQYETRPHVAIENLEGALKHPEFESRIEEERNKLFHHLEQIQREEHNKLNDILIEMGEMEEEYPFEKLEEKLVSKQREYKLAQQRVFGIIDAIEEVKAFHEGCLIDVDDEAIEA</sequence>
<reference evidence="3" key="1">
    <citation type="submission" date="2023-05" db="EMBL/GenBank/DDBJ databases">
        <title>Comparative genomics of Bacillaceae isolates and their secondary metabolite potential.</title>
        <authorList>
            <person name="Song L."/>
            <person name="Nielsen L.J."/>
            <person name="Mohite O."/>
            <person name="Xu X."/>
            <person name="Weber T."/>
            <person name="Kovacs A.T."/>
        </authorList>
    </citation>
    <scope>NUCLEOTIDE SEQUENCE</scope>
    <source>
        <strain evidence="3">LY1</strain>
    </source>
</reference>
<accession>A0AAQ3IV45</accession>
<name>A0AAQ3IV45_9BACI</name>
<evidence type="ECO:0000313" key="4">
    <source>
        <dbReference type="Proteomes" id="UP001178322"/>
    </source>
</evidence>
<evidence type="ECO:0000313" key="3">
    <source>
        <dbReference type="EMBL" id="WHY52004.1"/>
    </source>
</evidence>
<evidence type="ECO:0000313" key="2">
    <source>
        <dbReference type="EMBL" id="WHY50292.1"/>
    </source>
</evidence>